<dbReference type="SMART" id="SM00388">
    <property type="entry name" value="HisKA"/>
    <property type="match status" value="1"/>
</dbReference>
<accession>A0A0P7C1L7</accession>
<dbReference type="InterPro" id="IPR003661">
    <property type="entry name" value="HisK_dim/P_dom"/>
</dbReference>
<dbReference type="RefSeq" id="WP_055148457.1">
    <property type="nucleotide sequence ID" value="NZ_CAKZPM010000009.1"/>
</dbReference>
<dbReference type="PANTHER" id="PTHR42878">
    <property type="entry name" value="TWO-COMPONENT HISTIDINE KINASE"/>
    <property type="match status" value="1"/>
</dbReference>
<dbReference type="PRINTS" id="PR00344">
    <property type="entry name" value="BCTRLSENSOR"/>
</dbReference>
<evidence type="ECO:0000313" key="8">
    <source>
        <dbReference type="Proteomes" id="UP000050454"/>
    </source>
</evidence>
<evidence type="ECO:0000256" key="3">
    <source>
        <dbReference type="ARBA" id="ARBA00022553"/>
    </source>
</evidence>
<feature type="domain" description="Histidine kinase" evidence="6">
    <location>
        <begin position="26"/>
        <end position="243"/>
    </location>
</feature>
<dbReference type="STRING" id="1605367.AFM12_11830"/>
<dbReference type="GO" id="GO:0000155">
    <property type="term" value="F:phosphorelay sensor kinase activity"/>
    <property type="evidence" value="ECO:0007669"/>
    <property type="project" value="InterPro"/>
</dbReference>
<dbReference type="InterPro" id="IPR036097">
    <property type="entry name" value="HisK_dim/P_sf"/>
</dbReference>
<dbReference type="SUPFAM" id="SSF47384">
    <property type="entry name" value="Homodimeric domain of signal transducing histidine kinase"/>
    <property type="match status" value="1"/>
</dbReference>
<dbReference type="AlphaFoldDB" id="A0A0P7C1L7"/>
<evidence type="ECO:0000256" key="1">
    <source>
        <dbReference type="ARBA" id="ARBA00000085"/>
    </source>
</evidence>
<dbReference type="Proteomes" id="UP000050454">
    <property type="component" value="Unassembled WGS sequence"/>
</dbReference>
<keyword evidence="5" id="KW-0418">Kinase</keyword>
<evidence type="ECO:0000256" key="2">
    <source>
        <dbReference type="ARBA" id="ARBA00012438"/>
    </source>
</evidence>
<dbReference type="SMART" id="SM00387">
    <property type="entry name" value="HATPase_c"/>
    <property type="match status" value="1"/>
</dbReference>
<dbReference type="InterPro" id="IPR003594">
    <property type="entry name" value="HATPase_dom"/>
</dbReference>
<dbReference type="InterPro" id="IPR036890">
    <property type="entry name" value="HATPase_C_sf"/>
</dbReference>
<name>A0A0P7C1L7_9BACT</name>
<dbReference type="EMBL" id="LGTQ01000009">
    <property type="protein sequence ID" value="KPM47911.1"/>
    <property type="molecule type" value="Genomic_DNA"/>
</dbReference>
<dbReference type="Pfam" id="PF00512">
    <property type="entry name" value="HisKA"/>
    <property type="match status" value="1"/>
</dbReference>
<sequence length="243" mass="27749">MAEMIPNQVPEQVEALQKEFDEFIYLASHDLKEPARKIVTFGDRLTKSLSNKLSAEEQEYFSRMMDAARRQQAMIDDLLRLSRINTTDFKKEKIILPELVDELIISPKTDFRYEVPEVVYGDRRQLMYALQELIRNAEKFSPEKPVLRLMSKSIFSTVIGSKGLNSSRNYAYLILSDNGIGVPVEHEEDIFRPFYRINGRGEFPGSGMGLSITKAIFDKMGGAVWAEKTEENGASFHILLPST</sequence>
<dbReference type="CDD" id="cd00082">
    <property type="entry name" value="HisKA"/>
    <property type="match status" value="1"/>
</dbReference>
<reference evidence="7 8" key="1">
    <citation type="submission" date="2015-07" db="EMBL/GenBank/DDBJ databases">
        <title>The draft genome sequence of Leadbetterella sp. JN14-9.</title>
        <authorList>
            <person name="Liu Y."/>
            <person name="Du J."/>
            <person name="Shao Z."/>
        </authorList>
    </citation>
    <scope>NUCLEOTIDE SEQUENCE [LARGE SCALE GENOMIC DNA]</scope>
    <source>
        <strain evidence="7 8">JN14-9</strain>
    </source>
</reference>
<dbReference type="OrthoDB" id="9124519at2"/>
<dbReference type="SUPFAM" id="SSF55874">
    <property type="entry name" value="ATPase domain of HSP90 chaperone/DNA topoisomerase II/histidine kinase"/>
    <property type="match status" value="1"/>
</dbReference>
<organism evidence="7 8">
    <name type="scientific">Jiulongibacter sediminis</name>
    <dbReference type="NCBI Taxonomy" id="1605367"/>
    <lineage>
        <taxon>Bacteria</taxon>
        <taxon>Pseudomonadati</taxon>
        <taxon>Bacteroidota</taxon>
        <taxon>Cytophagia</taxon>
        <taxon>Cytophagales</taxon>
        <taxon>Leadbetterellaceae</taxon>
        <taxon>Jiulongibacter</taxon>
    </lineage>
</organism>
<evidence type="ECO:0000256" key="4">
    <source>
        <dbReference type="ARBA" id="ARBA00022679"/>
    </source>
</evidence>
<evidence type="ECO:0000256" key="5">
    <source>
        <dbReference type="ARBA" id="ARBA00022777"/>
    </source>
</evidence>
<dbReference type="Pfam" id="PF02518">
    <property type="entry name" value="HATPase_c"/>
    <property type="match status" value="1"/>
</dbReference>
<keyword evidence="8" id="KW-1185">Reference proteome</keyword>
<dbReference type="GO" id="GO:0030295">
    <property type="term" value="F:protein kinase activator activity"/>
    <property type="evidence" value="ECO:0007669"/>
    <property type="project" value="TreeGrafter"/>
</dbReference>
<keyword evidence="3" id="KW-0597">Phosphoprotein</keyword>
<protein>
    <recommendedName>
        <fullName evidence="2">histidine kinase</fullName>
        <ecNumber evidence="2">2.7.13.3</ecNumber>
    </recommendedName>
</protein>
<dbReference type="Gene3D" id="3.30.565.10">
    <property type="entry name" value="Histidine kinase-like ATPase, C-terminal domain"/>
    <property type="match status" value="1"/>
</dbReference>
<dbReference type="GO" id="GO:0000156">
    <property type="term" value="F:phosphorelay response regulator activity"/>
    <property type="evidence" value="ECO:0007669"/>
    <property type="project" value="TreeGrafter"/>
</dbReference>
<comment type="catalytic activity">
    <reaction evidence="1">
        <text>ATP + protein L-histidine = ADP + protein N-phospho-L-histidine.</text>
        <dbReference type="EC" id="2.7.13.3"/>
    </reaction>
</comment>
<proteinExistence type="predicted"/>
<evidence type="ECO:0000259" key="6">
    <source>
        <dbReference type="PROSITE" id="PS50109"/>
    </source>
</evidence>
<dbReference type="InterPro" id="IPR004358">
    <property type="entry name" value="Sig_transdc_His_kin-like_C"/>
</dbReference>
<dbReference type="CDD" id="cd00075">
    <property type="entry name" value="HATPase"/>
    <property type="match status" value="1"/>
</dbReference>
<dbReference type="PROSITE" id="PS50109">
    <property type="entry name" value="HIS_KIN"/>
    <property type="match status" value="1"/>
</dbReference>
<evidence type="ECO:0000313" key="7">
    <source>
        <dbReference type="EMBL" id="KPM47911.1"/>
    </source>
</evidence>
<comment type="caution">
    <text evidence="7">The sequence shown here is derived from an EMBL/GenBank/DDBJ whole genome shotgun (WGS) entry which is preliminary data.</text>
</comment>
<dbReference type="GO" id="GO:0007234">
    <property type="term" value="P:osmosensory signaling via phosphorelay pathway"/>
    <property type="evidence" value="ECO:0007669"/>
    <property type="project" value="TreeGrafter"/>
</dbReference>
<dbReference type="Gene3D" id="1.10.287.130">
    <property type="match status" value="1"/>
</dbReference>
<dbReference type="InterPro" id="IPR050351">
    <property type="entry name" value="BphY/WalK/GraS-like"/>
</dbReference>
<gene>
    <name evidence="7" type="ORF">AFM12_11830</name>
</gene>
<dbReference type="EC" id="2.7.13.3" evidence="2"/>
<dbReference type="InterPro" id="IPR005467">
    <property type="entry name" value="His_kinase_dom"/>
</dbReference>
<dbReference type="PANTHER" id="PTHR42878:SF15">
    <property type="entry name" value="BACTERIOPHYTOCHROME"/>
    <property type="match status" value="1"/>
</dbReference>
<keyword evidence="4" id="KW-0808">Transferase</keyword>